<name>A0A2P5EZA7_TREOI</name>
<comment type="caution">
    <text evidence="1">The sequence shown here is derived from an EMBL/GenBank/DDBJ whole genome shotgun (WGS) entry which is preliminary data.</text>
</comment>
<evidence type="ECO:0000313" key="2">
    <source>
        <dbReference type="Proteomes" id="UP000237000"/>
    </source>
</evidence>
<protein>
    <submittedName>
        <fullName evidence="1">Uncharacterized protein</fullName>
    </submittedName>
</protein>
<dbReference type="InParanoid" id="A0A2P5EZA7"/>
<reference evidence="2" key="1">
    <citation type="submission" date="2016-06" db="EMBL/GenBank/DDBJ databases">
        <title>Parallel loss of symbiosis genes in relatives of nitrogen-fixing non-legume Parasponia.</title>
        <authorList>
            <person name="Van Velzen R."/>
            <person name="Holmer R."/>
            <person name="Bu F."/>
            <person name="Rutten L."/>
            <person name="Van Zeijl A."/>
            <person name="Liu W."/>
            <person name="Santuari L."/>
            <person name="Cao Q."/>
            <person name="Sharma T."/>
            <person name="Shen D."/>
            <person name="Roswanjaya Y."/>
            <person name="Wardhani T."/>
            <person name="Kalhor M.S."/>
            <person name="Jansen J."/>
            <person name="Van den Hoogen J."/>
            <person name="Gungor B."/>
            <person name="Hartog M."/>
            <person name="Hontelez J."/>
            <person name="Verver J."/>
            <person name="Yang W.-C."/>
            <person name="Schijlen E."/>
            <person name="Repin R."/>
            <person name="Schilthuizen M."/>
            <person name="Schranz E."/>
            <person name="Heidstra R."/>
            <person name="Miyata K."/>
            <person name="Fedorova E."/>
            <person name="Kohlen W."/>
            <person name="Bisseling T."/>
            <person name="Smit S."/>
            <person name="Geurts R."/>
        </authorList>
    </citation>
    <scope>NUCLEOTIDE SEQUENCE [LARGE SCALE GENOMIC DNA]</scope>
    <source>
        <strain evidence="2">cv. RG33-2</strain>
    </source>
</reference>
<dbReference type="EMBL" id="JXTC01000079">
    <property type="protein sequence ID" value="PON90860.1"/>
    <property type="molecule type" value="Genomic_DNA"/>
</dbReference>
<evidence type="ECO:0000313" key="1">
    <source>
        <dbReference type="EMBL" id="PON90860.1"/>
    </source>
</evidence>
<dbReference type="AlphaFoldDB" id="A0A2P5EZA7"/>
<organism evidence="1 2">
    <name type="scientific">Trema orientale</name>
    <name type="common">Charcoal tree</name>
    <name type="synonym">Celtis orientalis</name>
    <dbReference type="NCBI Taxonomy" id="63057"/>
    <lineage>
        <taxon>Eukaryota</taxon>
        <taxon>Viridiplantae</taxon>
        <taxon>Streptophyta</taxon>
        <taxon>Embryophyta</taxon>
        <taxon>Tracheophyta</taxon>
        <taxon>Spermatophyta</taxon>
        <taxon>Magnoliopsida</taxon>
        <taxon>eudicotyledons</taxon>
        <taxon>Gunneridae</taxon>
        <taxon>Pentapetalae</taxon>
        <taxon>rosids</taxon>
        <taxon>fabids</taxon>
        <taxon>Rosales</taxon>
        <taxon>Cannabaceae</taxon>
        <taxon>Trema</taxon>
    </lineage>
</organism>
<keyword evidence="2" id="KW-1185">Reference proteome</keyword>
<dbReference type="Proteomes" id="UP000237000">
    <property type="component" value="Unassembled WGS sequence"/>
</dbReference>
<proteinExistence type="predicted"/>
<sequence>MVDNGMPYFPFPNNPFKIVHKHNTNHKLPKTSKTPGLVVAVSWWLQPQQRHGQRYELDQQKGCDGHNNWGLVEGESACVHVILIST</sequence>
<accession>A0A2P5EZA7</accession>
<gene>
    <name evidence="1" type="ORF">TorRG33x02_132660</name>
</gene>